<dbReference type="STRING" id="537013.CLOSTMETH_02676"/>
<dbReference type="AlphaFoldDB" id="C0EFN4"/>
<keyword evidence="2" id="KW-1185">Reference proteome</keyword>
<dbReference type="Proteomes" id="UP000003340">
    <property type="component" value="Unassembled WGS sequence"/>
</dbReference>
<proteinExistence type="predicted"/>
<dbReference type="HOGENOM" id="CLU_125409_0_0_9"/>
<evidence type="ECO:0000313" key="1">
    <source>
        <dbReference type="EMBL" id="EEG29663.1"/>
    </source>
</evidence>
<reference evidence="1 2" key="2">
    <citation type="submission" date="2009-02" db="EMBL/GenBank/DDBJ databases">
        <title>Draft genome sequence of Clostridium methylpentosum (DSM 5476).</title>
        <authorList>
            <person name="Sudarsanam P."/>
            <person name="Ley R."/>
            <person name="Guruge J."/>
            <person name="Turnbaugh P.J."/>
            <person name="Mahowald M."/>
            <person name="Liep D."/>
            <person name="Gordon J."/>
        </authorList>
    </citation>
    <scope>NUCLEOTIDE SEQUENCE [LARGE SCALE GENOMIC DNA]</scope>
    <source>
        <strain evidence="1 2">DSM 5476</strain>
    </source>
</reference>
<gene>
    <name evidence="1" type="ORF">CLOSTMETH_02676</name>
</gene>
<comment type="caution">
    <text evidence="1">The sequence shown here is derived from an EMBL/GenBank/DDBJ whole genome shotgun (WGS) entry which is preliminary data.</text>
</comment>
<reference evidence="1 2" key="1">
    <citation type="submission" date="2009-01" db="EMBL/GenBank/DDBJ databases">
        <authorList>
            <person name="Fulton L."/>
            <person name="Clifton S."/>
            <person name="Fulton B."/>
            <person name="Xu J."/>
            <person name="Minx P."/>
            <person name="Pepin K.H."/>
            <person name="Johnson M."/>
            <person name="Bhonagiri V."/>
            <person name="Nash W.E."/>
            <person name="Mardis E.R."/>
            <person name="Wilson R.K."/>
        </authorList>
    </citation>
    <scope>NUCLEOTIDE SEQUENCE [LARGE SCALE GENOMIC DNA]</scope>
    <source>
        <strain evidence="1 2">DSM 5476</strain>
    </source>
</reference>
<dbReference type="InterPro" id="IPR027417">
    <property type="entry name" value="P-loop_NTPase"/>
</dbReference>
<sequence>MIKLIVGRKGSGKTKILLDMVKEGVKNTDGNVVFIDNSDQHTFELDHSVRLINAVNYHVTDINSFRGFIAGILAGNYDITEIYVDAILRIVGRDYDKLGEMLGKIDEIAKEVKLVFTVSADLSELPESVTKFIQ</sequence>
<dbReference type="SUPFAM" id="SSF52540">
    <property type="entry name" value="P-loop containing nucleoside triphosphate hydrolases"/>
    <property type="match status" value="1"/>
</dbReference>
<name>C0EFN4_9FIRM</name>
<dbReference type="EMBL" id="ACEC01000093">
    <property type="protein sequence ID" value="EEG29663.1"/>
    <property type="molecule type" value="Genomic_DNA"/>
</dbReference>
<accession>C0EFN4</accession>
<organism evidence="1 2">
    <name type="scientific">[Clostridium] methylpentosum DSM 5476</name>
    <dbReference type="NCBI Taxonomy" id="537013"/>
    <lineage>
        <taxon>Bacteria</taxon>
        <taxon>Bacillati</taxon>
        <taxon>Bacillota</taxon>
        <taxon>Clostridia</taxon>
        <taxon>Eubacteriales</taxon>
        <taxon>Oscillospiraceae</taxon>
        <taxon>Oscillospiraceae incertae sedis</taxon>
    </lineage>
</organism>
<dbReference type="Gene3D" id="3.40.50.300">
    <property type="entry name" value="P-loop containing nucleotide triphosphate hydrolases"/>
    <property type="match status" value="1"/>
</dbReference>
<evidence type="ECO:0000313" key="2">
    <source>
        <dbReference type="Proteomes" id="UP000003340"/>
    </source>
</evidence>
<protein>
    <recommendedName>
        <fullName evidence="3">Twitching motility protein PilT</fullName>
    </recommendedName>
</protein>
<evidence type="ECO:0008006" key="3">
    <source>
        <dbReference type="Google" id="ProtNLM"/>
    </source>
</evidence>
<dbReference type="eggNOG" id="COG0433">
    <property type="taxonomic scope" value="Bacteria"/>
</dbReference>